<proteinExistence type="predicted"/>
<dbReference type="SUPFAM" id="SSF51445">
    <property type="entry name" value="(Trans)glycosidases"/>
    <property type="match status" value="1"/>
</dbReference>
<dbReference type="InterPro" id="IPR017853">
    <property type="entry name" value="GH"/>
</dbReference>
<dbReference type="Pfam" id="PF03537">
    <property type="entry name" value="Glyco_hydro_114"/>
    <property type="match status" value="1"/>
</dbReference>
<dbReference type="CDD" id="cd10922">
    <property type="entry name" value="CE4_PelA_like_C"/>
    <property type="match status" value="1"/>
</dbReference>
<name>A0A1K0JLX3_CUPNE</name>
<feature type="domain" description="Glycoside-hydrolase family GH114 TIM-barrel" evidence="1">
    <location>
        <begin position="61"/>
        <end position="297"/>
    </location>
</feature>
<accession>A0A1K0JLX3</accession>
<protein>
    <recommendedName>
        <fullName evidence="1">Glycoside-hydrolase family GH114 TIM-barrel domain-containing protein</fullName>
    </recommendedName>
</protein>
<evidence type="ECO:0000313" key="2">
    <source>
        <dbReference type="EMBL" id="SCU76169.1"/>
    </source>
</evidence>
<evidence type="ECO:0000259" key="1">
    <source>
        <dbReference type="Pfam" id="PF03537"/>
    </source>
</evidence>
<dbReference type="InterPro" id="IPR004352">
    <property type="entry name" value="GH114_TIM-barrel"/>
</dbReference>
<dbReference type="AlphaFoldDB" id="A0A1K0JLX3"/>
<dbReference type="PANTHER" id="PTHR35882">
    <property type="entry name" value="PELA"/>
    <property type="match status" value="1"/>
</dbReference>
<organism evidence="2">
    <name type="scientific">Cupriavidus necator</name>
    <name type="common">Alcaligenes eutrophus</name>
    <name type="synonym">Ralstonia eutropha</name>
    <dbReference type="NCBI Taxonomy" id="106590"/>
    <lineage>
        <taxon>Bacteria</taxon>
        <taxon>Pseudomonadati</taxon>
        <taxon>Pseudomonadota</taxon>
        <taxon>Betaproteobacteria</taxon>
        <taxon>Burkholderiales</taxon>
        <taxon>Burkholderiaceae</taxon>
        <taxon>Cupriavidus</taxon>
    </lineage>
</organism>
<reference evidence="2" key="1">
    <citation type="submission" date="2016-09" db="EMBL/GenBank/DDBJ databases">
        <authorList>
            <person name="Capua I."/>
            <person name="De Benedictis P."/>
            <person name="Joannis T."/>
            <person name="Lombin L.H."/>
            <person name="Cattoli G."/>
        </authorList>
    </citation>
    <scope>NUCLEOTIDE SEQUENCE</scope>
    <source>
        <strain evidence="2">B9</strain>
    </source>
</reference>
<dbReference type="PRINTS" id="PR01545">
    <property type="entry name" value="THEMAYE10DUF"/>
</dbReference>
<dbReference type="InterPro" id="IPR013785">
    <property type="entry name" value="Aldolase_TIM"/>
</dbReference>
<dbReference type="InterPro" id="IPR016925">
    <property type="entry name" value="UCP029570"/>
</dbReference>
<dbReference type="EMBL" id="FMSH01000200">
    <property type="protein sequence ID" value="SCU76169.1"/>
    <property type="molecule type" value="Genomic_DNA"/>
</dbReference>
<dbReference type="PANTHER" id="PTHR35882:SF2">
    <property type="entry name" value="PELA"/>
    <property type="match status" value="1"/>
</dbReference>
<gene>
    <name evidence="2" type="ORF">CNECB9_2790006</name>
</gene>
<dbReference type="Gene3D" id="3.20.20.70">
    <property type="entry name" value="Aldolase class I"/>
    <property type="match status" value="1"/>
</dbReference>
<sequence>MKQLEEAQGSRGGRMPFRSGWVGMRMAQRVQGIALALALGAATAAAAPAPAAQTPAMPSIALHYGAKPPVDALQAFDIAVVEPDSGFDPRQAATPATAWFAYVSVGEVLESRAYFKDIPKAWFVGRNDAWNAPVVDQAADGWPAFYVDKVIAPLWQRGFRGFFLDTLDSYQLAASTDAERARQEAGLVRVIRAIKARYPEARLVFNRGFEILPQVHGLAYAVAFESLFRGWNQAQGRYVDVPQADRDWLLAQARTIREQYRLPVISIDYCPPADRRCARETAQRIRALGITPYVAGPGLQTVGIGKVEVLPRRVLVVQERRPGVSIDDSEGVRFVSMPLNYLGYRVDFAETSEDLPEIGPDRYAGVVVYLSGNVTAQPGRFHTWVQARMAQGMPVVFLNDFGTSVSGAVARSFGLKAVKGRVSGPVEVLAKDRMMGFEMPVAPDRTQAEAIQVPDGDGYRSLLRLRSGTLTYDAAAITPWGGYVLGPYAVRQSGNGQSRWVVQPLDFLREALRLPAMPVPDVTTENGRRLLTIHIDGDGFASRAEIPGGGFSGEVLFREIFDRYRLPMTMSVIQGEVSKDGMYPRLSAELEPIARKIFAQPYVEVASHTFSHPFEWSRTVPAQPGQATQSGGAAVVEGDEAFHLSIPGYSMDLNREIGGSIDYINRTLAPAGKPVSMLLWSGDCQPPAEALRLTEKARVLNMNGGDTLITRSNPSWTAIAPLGINKPGGTFQVFAPNQNENVYTNLWHGPFYGFERVIETYELTDKPYRFKPVNIYYHSYSGTKAASLKALRKVYDYVLAQPLLPLHSTDYVRKVLDWQDMAVARDVGDGEPGSTGAEWIVRGDGNLRNLRWSGAGMPDVGAAHGVTGTSPAPGGGVYLHLDGGGARFAVRDTVTAPAAPQLAEANGIVRDWSQRDGVTRFAFSGYFKPFFRLANAGNCRVSVDGKPVQAVRERNTLRVDTAPVTDPNHARQQVEVHCAG</sequence>
<dbReference type="PIRSF" id="PIRSF029570">
    <property type="entry name" value="UCP029570"/>
    <property type="match status" value="1"/>
</dbReference>
<dbReference type="InterPro" id="IPR016062">
    <property type="entry name" value="TM1410-rel"/>
</dbReference>